<keyword evidence="1" id="KW-0489">Methyltransferase</keyword>
<proteinExistence type="predicted"/>
<organism evidence="4 5">
    <name type="scientific">Candidatus Nealsonbacteria bacterium CG_4_10_14_0_8_um_filter_35_10</name>
    <dbReference type="NCBI Taxonomy" id="1974683"/>
    <lineage>
        <taxon>Bacteria</taxon>
        <taxon>Candidatus Nealsoniibacteriota</taxon>
    </lineage>
</organism>
<dbReference type="GO" id="GO:0008175">
    <property type="term" value="F:tRNA methyltransferase activity"/>
    <property type="evidence" value="ECO:0007669"/>
    <property type="project" value="UniProtKB-ARBA"/>
</dbReference>
<evidence type="ECO:0000259" key="3">
    <source>
        <dbReference type="Pfam" id="PF08241"/>
    </source>
</evidence>
<dbReference type="GO" id="GO:0008757">
    <property type="term" value="F:S-adenosylmethionine-dependent methyltransferase activity"/>
    <property type="evidence" value="ECO:0007669"/>
    <property type="project" value="InterPro"/>
</dbReference>
<evidence type="ECO:0000313" key="5">
    <source>
        <dbReference type="Proteomes" id="UP000230055"/>
    </source>
</evidence>
<protein>
    <recommendedName>
        <fullName evidence="3">Methyltransferase type 11 domain-containing protein</fullName>
    </recommendedName>
</protein>
<sequence length="230" mass="27068">MEKSYAEYLLKKTKEDYSLIAEEFSRTRSSIWPETKSLLNRYLLLGEKILDLGCGNGRYFEYLKEKKVNYFGIDNSTGLIEIAKSRYPGVNFQTADALNLPFSENFFDKVISIATFHHIPSKEFRIKFLKEVKRVLKPGGILILTVWNFKEVKEFFLYFKFIILKLFGSKLDFGDFLEPWGNKILRYYHYFSKRELINLAKEVNLGVREIGIIRNEKGNRRHTYLVAGKI</sequence>
<accession>A0A2M7R9D4</accession>
<dbReference type="PANTHER" id="PTHR13069:SF21">
    <property type="entry name" value="ALKYLATED DNA REPAIR PROTEIN ALKB HOMOLOG 8"/>
    <property type="match status" value="1"/>
</dbReference>
<dbReference type="CDD" id="cd02440">
    <property type="entry name" value="AdoMet_MTases"/>
    <property type="match status" value="1"/>
</dbReference>
<evidence type="ECO:0000313" key="4">
    <source>
        <dbReference type="EMBL" id="PIY91007.1"/>
    </source>
</evidence>
<dbReference type="EMBL" id="PFLX01000012">
    <property type="protein sequence ID" value="PIY91007.1"/>
    <property type="molecule type" value="Genomic_DNA"/>
</dbReference>
<comment type="caution">
    <text evidence="4">The sequence shown here is derived from an EMBL/GenBank/DDBJ whole genome shotgun (WGS) entry which is preliminary data.</text>
</comment>
<dbReference type="InterPro" id="IPR013216">
    <property type="entry name" value="Methyltransf_11"/>
</dbReference>
<dbReference type="GO" id="GO:0032259">
    <property type="term" value="P:methylation"/>
    <property type="evidence" value="ECO:0007669"/>
    <property type="project" value="UniProtKB-KW"/>
</dbReference>
<dbReference type="AlphaFoldDB" id="A0A2M7R9D4"/>
<evidence type="ECO:0000256" key="2">
    <source>
        <dbReference type="ARBA" id="ARBA00022679"/>
    </source>
</evidence>
<dbReference type="Gene3D" id="3.40.50.150">
    <property type="entry name" value="Vaccinia Virus protein VP39"/>
    <property type="match status" value="1"/>
</dbReference>
<dbReference type="InterPro" id="IPR029063">
    <property type="entry name" value="SAM-dependent_MTases_sf"/>
</dbReference>
<dbReference type="SUPFAM" id="SSF53335">
    <property type="entry name" value="S-adenosyl-L-methionine-dependent methyltransferases"/>
    <property type="match status" value="1"/>
</dbReference>
<evidence type="ECO:0000256" key="1">
    <source>
        <dbReference type="ARBA" id="ARBA00022603"/>
    </source>
</evidence>
<feature type="domain" description="Methyltransferase type 11" evidence="3">
    <location>
        <begin position="50"/>
        <end position="144"/>
    </location>
</feature>
<reference evidence="5" key="1">
    <citation type="submission" date="2017-09" db="EMBL/GenBank/DDBJ databases">
        <title>Depth-based differentiation of microbial function through sediment-hosted aquifers and enrichment of novel symbionts in the deep terrestrial subsurface.</title>
        <authorList>
            <person name="Probst A.J."/>
            <person name="Ladd B."/>
            <person name="Jarett J.K."/>
            <person name="Geller-Mcgrath D.E."/>
            <person name="Sieber C.M.K."/>
            <person name="Emerson J.B."/>
            <person name="Anantharaman K."/>
            <person name="Thomas B.C."/>
            <person name="Malmstrom R."/>
            <person name="Stieglmeier M."/>
            <person name="Klingl A."/>
            <person name="Woyke T."/>
            <person name="Ryan C.M."/>
            <person name="Banfield J.F."/>
        </authorList>
    </citation>
    <scope>NUCLEOTIDE SEQUENCE [LARGE SCALE GENOMIC DNA]</scope>
</reference>
<gene>
    <name evidence="4" type="ORF">COY72_00465</name>
</gene>
<dbReference type="PANTHER" id="PTHR13069">
    <property type="entry name" value="ALKYLATED DNA REPAIR PROTEIN ALKB HOMOLOG 8"/>
    <property type="match status" value="1"/>
</dbReference>
<keyword evidence="2" id="KW-0808">Transferase</keyword>
<dbReference type="Proteomes" id="UP000230055">
    <property type="component" value="Unassembled WGS sequence"/>
</dbReference>
<dbReference type="InterPro" id="IPR051422">
    <property type="entry name" value="AlkB_tRNA_MeTrf/Diox"/>
</dbReference>
<dbReference type="GO" id="GO:0006400">
    <property type="term" value="P:tRNA modification"/>
    <property type="evidence" value="ECO:0007669"/>
    <property type="project" value="UniProtKB-ARBA"/>
</dbReference>
<name>A0A2M7R9D4_9BACT</name>
<dbReference type="Pfam" id="PF08241">
    <property type="entry name" value="Methyltransf_11"/>
    <property type="match status" value="1"/>
</dbReference>